<dbReference type="EMBL" id="JAPFFM010000004">
    <property type="protein sequence ID" value="KAJ6765125.1"/>
    <property type="molecule type" value="Genomic_DNA"/>
</dbReference>
<keyword evidence="2" id="KW-1185">Reference proteome</keyword>
<evidence type="ECO:0000313" key="1">
    <source>
        <dbReference type="EMBL" id="KAJ6765125.1"/>
    </source>
</evidence>
<evidence type="ECO:0000313" key="2">
    <source>
        <dbReference type="Proteomes" id="UP001151752"/>
    </source>
</evidence>
<dbReference type="AlphaFoldDB" id="A0A9Q0WD81"/>
<reference evidence="1" key="1">
    <citation type="submission" date="2022-11" db="EMBL/GenBank/DDBJ databases">
        <authorList>
            <person name="Hyden B.L."/>
            <person name="Feng K."/>
            <person name="Yates T."/>
            <person name="Jawdy S."/>
            <person name="Smart L.B."/>
            <person name="Muchero W."/>
        </authorList>
    </citation>
    <scope>NUCLEOTIDE SEQUENCE</scope>
    <source>
        <tissue evidence="1">Shoot tip</tissue>
    </source>
</reference>
<proteinExistence type="predicted"/>
<protein>
    <submittedName>
        <fullName evidence="1">Uncharacterized protein</fullName>
    </submittedName>
</protein>
<comment type="caution">
    <text evidence="1">The sequence shown here is derived from an EMBL/GenBank/DDBJ whole genome shotgun (WGS) entry which is preliminary data.</text>
</comment>
<accession>A0A9Q0WD81</accession>
<sequence length="113" mass="13467">MDIPIREDVPRFDDQVFPKSAIDFTENHTARWICQLGGCAKIRRSSVSKERDRFYREPYCPLDMPIREDVPRFNDQVFPKTAINFTENYIARWICQLGRMCQDSTIKCFQRAR</sequence>
<gene>
    <name evidence="1" type="ORF">OIU74_023918</name>
</gene>
<reference evidence="1" key="2">
    <citation type="journal article" date="2023" name="Int. J. Mol. Sci.">
        <title>De Novo Assembly and Annotation of 11 Diverse Shrub Willow (Salix) Genomes Reveals Novel Gene Organization in Sex-Linked Regions.</title>
        <authorList>
            <person name="Hyden B."/>
            <person name="Feng K."/>
            <person name="Yates T.B."/>
            <person name="Jawdy S."/>
            <person name="Cereghino C."/>
            <person name="Smart L.B."/>
            <person name="Muchero W."/>
        </authorList>
    </citation>
    <scope>NUCLEOTIDE SEQUENCE</scope>
    <source>
        <tissue evidence="1">Shoot tip</tissue>
    </source>
</reference>
<organism evidence="1 2">
    <name type="scientific">Salix koriyanagi</name>
    <dbReference type="NCBI Taxonomy" id="2511006"/>
    <lineage>
        <taxon>Eukaryota</taxon>
        <taxon>Viridiplantae</taxon>
        <taxon>Streptophyta</taxon>
        <taxon>Embryophyta</taxon>
        <taxon>Tracheophyta</taxon>
        <taxon>Spermatophyta</taxon>
        <taxon>Magnoliopsida</taxon>
        <taxon>eudicotyledons</taxon>
        <taxon>Gunneridae</taxon>
        <taxon>Pentapetalae</taxon>
        <taxon>rosids</taxon>
        <taxon>fabids</taxon>
        <taxon>Malpighiales</taxon>
        <taxon>Salicaceae</taxon>
        <taxon>Saliceae</taxon>
        <taxon>Salix</taxon>
    </lineage>
</organism>
<dbReference type="Proteomes" id="UP001151752">
    <property type="component" value="Chromosome 12"/>
</dbReference>
<name>A0A9Q0WD81_9ROSI</name>